<dbReference type="PROSITE" id="PS00211">
    <property type="entry name" value="ABC_TRANSPORTER_1"/>
    <property type="match status" value="1"/>
</dbReference>
<dbReference type="InterPro" id="IPR003439">
    <property type="entry name" value="ABC_transporter-like_ATP-bd"/>
</dbReference>
<dbReference type="PATRIC" id="fig|1123384.7.peg.1951"/>
<dbReference type="Pfam" id="PF00005">
    <property type="entry name" value="ABC_tran"/>
    <property type="match status" value="1"/>
</dbReference>
<dbReference type="AlphaFoldDB" id="A0A0X1KT89"/>
<gene>
    <name evidence="7" type="ORF">AJ81_09695</name>
</gene>
<name>A0A0X1KT89_9THEM</name>
<dbReference type="EMBL" id="CP007141">
    <property type="protein sequence ID" value="AJC74406.1"/>
    <property type="molecule type" value="Genomic_DNA"/>
</dbReference>
<evidence type="ECO:0000256" key="3">
    <source>
        <dbReference type="ARBA" id="ARBA00022741"/>
    </source>
</evidence>
<evidence type="ECO:0000256" key="1">
    <source>
        <dbReference type="ARBA" id="ARBA00005417"/>
    </source>
</evidence>
<evidence type="ECO:0000259" key="6">
    <source>
        <dbReference type="PROSITE" id="PS50893"/>
    </source>
</evidence>
<dbReference type="SUPFAM" id="SSF52540">
    <property type="entry name" value="P-loop containing nucleoside triphosphate hydrolases"/>
    <property type="match status" value="1"/>
</dbReference>
<dbReference type="Proteomes" id="UP000077469">
    <property type="component" value="Chromosome"/>
</dbReference>
<dbReference type="InterPro" id="IPR017871">
    <property type="entry name" value="ABC_transporter-like_CS"/>
</dbReference>
<evidence type="ECO:0000256" key="2">
    <source>
        <dbReference type="ARBA" id="ARBA00022448"/>
    </source>
</evidence>
<dbReference type="PROSITE" id="PS50893">
    <property type="entry name" value="ABC_TRANSPORTER_2"/>
    <property type="match status" value="1"/>
</dbReference>
<evidence type="ECO:0000313" key="7">
    <source>
        <dbReference type="EMBL" id="AJC74406.1"/>
    </source>
</evidence>
<evidence type="ECO:0000313" key="8">
    <source>
        <dbReference type="Proteomes" id="UP000077469"/>
    </source>
</evidence>
<dbReference type="InterPro" id="IPR003593">
    <property type="entry name" value="AAA+_ATPase"/>
</dbReference>
<dbReference type="KEGG" id="phy:AJ81_09695"/>
<dbReference type="GO" id="GO:0005524">
    <property type="term" value="F:ATP binding"/>
    <property type="evidence" value="ECO:0007669"/>
    <property type="project" value="UniProtKB-KW"/>
</dbReference>
<evidence type="ECO:0000256" key="4">
    <source>
        <dbReference type="ARBA" id="ARBA00022840"/>
    </source>
</evidence>
<sequence length="235" mass="25943">MLRIDGLNAAYGRIKVLWDLSLSVGSGEAVGLFGPNGAGKTTLVNCVIGFLKPISGKVLFQDKDITGMEPHEIVKLGIALVPQERELFPNMTVEENLRAGANYVPHARERMLEAFDLVFTLFPILKERLKQKVGTMSGGQQRMVAVARALMSFPKLLMLDEPSVGLQPSIVSELFSKLREIKNQGVSILLIEQNVKQGLKVVERGYVIENGRIVLEDSSTNLMNNEHIKKAYLGL</sequence>
<accession>A0A0X1KT89</accession>
<dbReference type="SMART" id="SM00382">
    <property type="entry name" value="AAA"/>
    <property type="match status" value="1"/>
</dbReference>
<dbReference type="PaxDb" id="1123384-AJ81_09695"/>
<dbReference type="GO" id="GO:0016887">
    <property type="term" value="F:ATP hydrolysis activity"/>
    <property type="evidence" value="ECO:0007669"/>
    <property type="project" value="InterPro"/>
</dbReference>
<dbReference type="Gene3D" id="3.40.50.300">
    <property type="entry name" value="P-loop containing nucleotide triphosphate hydrolases"/>
    <property type="match status" value="1"/>
</dbReference>
<dbReference type="InterPro" id="IPR027417">
    <property type="entry name" value="P-loop_NTPase"/>
</dbReference>
<dbReference type="GO" id="GO:0015807">
    <property type="term" value="P:L-amino acid transport"/>
    <property type="evidence" value="ECO:0007669"/>
    <property type="project" value="TreeGrafter"/>
</dbReference>
<feature type="domain" description="ABC transporter" evidence="6">
    <location>
        <begin position="2"/>
        <end position="235"/>
    </location>
</feature>
<dbReference type="GO" id="GO:0015658">
    <property type="term" value="F:branched-chain amino acid transmembrane transporter activity"/>
    <property type="evidence" value="ECO:0007669"/>
    <property type="project" value="TreeGrafter"/>
</dbReference>
<proteinExistence type="inferred from homology"/>
<dbReference type="PANTHER" id="PTHR43820:SF4">
    <property type="entry name" value="HIGH-AFFINITY BRANCHED-CHAIN AMINO ACID TRANSPORT ATP-BINDING PROTEIN LIVF"/>
    <property type="match status" value="1"/>
</dbReference>
<keyword evidence="8" id="KW-1185">Reference proteome</keyword>
<dbReference type="PANTHER" id="PTHR43820">
    <property type="entry name" value="HIGH-AFFINITY BRANCHED-CHAIN AMINO ACID TRANSPORT ATP-BINDING PROTEIN LIVF"/>
    <property type="match status" value="1"/>
</dbReference>
<organism evidence="7 8">
    <name type="scientific">Pseudothermotoga hypogea DSM 11164 = NBRC 106472</name>
    <dbReference type="NCBI Taxonomy" id="1123384"/>
    <lineage>
        <taxon>Bacteria</taxon>
        <taxon>Thermotogati</taxon>
        <taxon>Thermotogota</taxon>
        <taxon>Thermotogae</taxon>
        <taxon>Thermotogales</taxon>
        <taxon>Thermotogaceae</taxon>
        <taxon>Pseudothermotoga</taxon>
    </lineage>
</organism>
<dbReference type="STRING" id="1123384.AJ81_09695"/>
<dbReference type="RefSeq" id="WP_031502511.1">
    <property type="nucleotide sequence ID" value="NC_022795.1"/>
</dbReference>
<keyword evidence="4" id="KW-0067">ATP-binding</keyword>
<dbReference type="CDD" id="cd03224">
    <property type="entry name" value="ABC_TM1139_LivF_branched"/>
    <property type="match status" value="1"/>
</dbReference>
<keyword evidence="5" id="KW-0029">Amino-acid transport</keyword>
<comment type="similarity">
    <text evidence="1">Belongs to the ABC transporter superfamily.</text>
</comment>
<keyword evidence="3" id="KW-0547">Nucleotide-binding</keyword>
<reference evidence="7 8" key="1">
    <citation type="submission" date="2014-01" db="EMBL/GenBank/DDBJ databases">
        <title>Genome sequencing of Thermotog hypogea.</title>
        <authorList>
            <person name="Zhang X."/>
            <person name="Alvare G."/>
            <person name="Fristensky B."/>
            <person name="Chen L."/>
            <person name="Suen T."/>
            <person name="Chen Q."/>
            <person name="Ma K."/>
        </authorList>
    </citation>
    <scope>NUCLEOTIDE SEQUENCE [LARGE SCALE GENOMIC DNA]</scope>
    <source>
        <strain evidence="7 8">DSM 11164</strain>
    </source>
</reference>
<protein>
    <submittedName>
        <fullName evidence="7">Amino acid ABC transporter ATPase</fullName>
    </submittedName>
</protein>
<keyword evidence="2" id="KW-0813">Transport</keyword>
<evidence type="ECO:0000256" key="5">
    <source>
        <dbReference type="ARBA" id="ARBA00022970"/>
    </source>
</evidence>
<dbReference type="InterPro" id="IPR052156">
    <property type="entry name" value="BCAA_Transport_ATP-bd_LivF"/>
</dbReference>